<dbReference type="EMBL" id="OV725080">
    <property type="protein sequence ID" value="CAH1399612.1"/>
    <property type="molecule type" value="Genomic_DNA"/>
</dbReference>
<accession>A0A9P0MR39</accession>
<dbReference type="Proteomes" id="UP001152798">
    <property type="component" value="Chromosome 4"/>
</dbReference>
<proteinExistence type="predicted"/>
<name>A0A9P0MR39_NEZVI</name>
<gene>
    <name evidence="1" type="ORF">NEZAVI_LOCUS9032</name>
</gene>
<organism evidence="1 2">
    <name type="scientific">Nezara viridula</name>
    <name type="common">Southern green stink bug</name>
    <name type="synonym">Cimex viridulus</name>
    <dbReference type="NCBI Taxonomy" id="85310"/>
    <lineage>
        <taxon>Eukaryota</taxon>
        <taxon>Metazoa</taxon>
        <taxon>Ecdysozoa</taxon>
        <taxon>Arthropoda</taxon>
        <taxon>Hexapoda</taxon>
        <taxon>Insecta</taxon>
        <taxon>Pterygota</taxon>
        <taxon>Neoptera</taxon>
        <taxon>Paraneoptera</taxon>
        <taxon>Hemiptera</taxon>
        <taxon>Heteroptera</taxon>
        <taxon>Panheteroptera</taxon>
        <taxon>Pentatomomorpha</taxon>
        <taxon>Pentatomoidea</taxon>
        <taxon>Pentatomidae</taxon>
        <taxon>Pentatominae</taxon>
        <taxon>Nezara</taxon>
    </lineage>
</organism>
<sequence>MNHHLRRRIRSGGSPLRRLNFFLLALGKTQRIGNEIETDSANSRTRGRELQLSDIRSEETAFSVRHRDGRKALGIKNEAELKEERGPQEGDHFRSSEEKGALCYLCHGI</sequence>
<dbReference type="AlphaFoldDB" id="A0A9P0MR39"/>
<evidence type="ECO:0000313" key="1">
    <source>
        <dbReference type="EMBL" id="CAH1399612.1"/>
    </source>
</evidence>
<evidence type="ECO:0000313" key="2">
    <source>
        <dbReference type="Proteomes" id="UP001152798"/>
    </source>
</evidence>
<reference evidence="1" key="1">
    <citation type="submission" date="2022-01" db="EMBL/GenBank/DDBJ databases">
        <authorList>
            <person name="King R."/>
        </authorList>
    </citation>
    <scope>NUCLEOTIDE SEQUENCE</scope>
</reference>
<keyword evidence="2" id="KW-1185">Reference proteome</keyword>
<protein>
    <submittedName>
        <fullName evidence="1">Uncharacterized protein</fullName>
    </submittedName>
</protein>